<evidence type="ECO:0000256" key="8">
    <source>
        <dbReference type="ARBA" id="ARBA00023210"/>
    </source>
</evidence>
<gene>
    <name evidence="12" type="primary">yihA</name>
    <name evidence="10" type="synonym">engB</name>
    <name evidence="12" type="ORF">M9393_00050</name>
</gene>
<evidence type="ECO:0000259" key="11">
    <source>
        <dbReference type="PROSITE" id="PS51706"/>
    </source>
</evidence>
<dbReference type="GO" id="GO:0046872">
    <property type="term" value="F:metal ion binding"/>
    <property type="evidence" value="ECO:0007669"/>
    <property type="project" value="UniProtKB-KW"/>
</dbReference>
<dbReference type="Gene3D" id="3.40.50.300">
    <property type="entry name" value="P-loop containing nucleotide triphosphate hydrolases"/>
    <property type="match status" value="1"/>
</dbReference>
<comment type="function">
    <text evidence="10">Necessary for normal cell division and for the maintenance of normal septation.</text>
</comment>
<organism evidence="12 13">
    <name type="scientific">Candidatus Blochmannia vicinus</name>
    <name type="common">nom. nud.</name>
    <dbReference type="NCBI Taxonomy" id="251540"/>
    <lineage>
        <taxon>Bacteria</taxon>
        <taxon>Pseudomonadati</taxon>
        <taxon>Pseudomonadota</taxon>
        <taxon>Gammaproteobacteria</taxon>
        <taxon>Enterobacterales</taxon>
        <taxon>Enterobacteriaceae</taxon>
        <taxon>ant endosymbionts</taxon>
        <taxon>Candidatus Blochmanniella</taxon>
    </lineage>
</organism>
<keyword evidence="7 10" id="KW-0342">GTP-binding</keyword>
<evidence type="ECO:0000256" key="5">
    <source>
        <dbReference type="ARBA" id="ARBA00022741"/>
    </source>
</evidence>
<evidence type="ECO:0000256" key="9">
    <source>
        <dbReference type="ARBA" id="ARBA00023306"/>
    </source>
</evidence>
<keyword evidence="4" id="KW-0479">Metal-binding</keyword>
<dbReference type="GO" id="GO:0005829">
    <property type="term" value="C:cytosol"/>
    <property type="evidence" value="ECO:0007669"/>
    <property type="project" value="TreeGrafter"/>
</dbReference>
<dbReference type="PANTHER" id="PTHR11649:SF13">
    <property type="entry name" value="ENGB-TYPE G DOMAIN-CONTAINING PROTEIN"/>
    <property type="match status" value="1"/>
</dbReference>
<sequence>MKYNYHITYFLVSVPGICKLPDGKMGMEVAFVGYSNSGKSSVINALTYQKKLTKVSKTPGCTKLINLFEVKPGIRLIDFPGYGYARGITIRKNYWHDVACKYLEKRENLKGLILIMDIRRPIKNLDQKIIESALSMKVPVFTLLNKSDKISRNILKITTQKMIHDMNIRFTTSCIQVAPFSAVKKHGIELLKITLNHWLKY</sequence>
<evidence type="ECO:0000256" key="3">
    <source>
        <dbReference type="ARBA" id="ARBA00022618"/>
    </source>
</evidence>
<dbReference type="InterPro" id="IPR006073">
    <property type="entry name" value="GTP-bd"/>
</dbReference>
<dbReference type="CDD" id="cd01876">
    <property type="entry name" value="YihA_EngB"/>
    <property type="match status" value="1"/>
</dbReference>
<dbReference type="PANTHER" id="PTHR11649">
    <property type="entry name" value="MSS1/TRME-RELATED GTP-BINDING PROTEIN"/>
    <property type="match status" value="1"/>
</dbReference>
<dbReference type="InterPro" id="IPR027417">
    <property type="entry name" value="P-loop_NTPase"/>
</dbReference>
<keyword evidence="8 10" id="KW-0717">Septation</keyword>
<evidence type="ECO:0000256" key="7">
    <source>
        <dbReference type="ARBA" id="ARBA00023134"/>
    </source>
</evidence>
<name>A0A9Q8TVS3_9ENTR</name>
<evidence type="ECO:0000256" key="2">
    <source>
        <dbReference type="ARBA" id="ARBA00009638"/>
    </source>
</evidence>
<dbReference type="RefSeq" id="WP_250248593.1">
    <property type="nucleotide sequence ID" value="NZ_CP097753.1"/>
</dbReference>
<proteinExistence type="inferred from homology"/>
<dbReference type="NCBIfam" id="TIGR03598">
    <property type="entry name" value="GTPase_YsxC"/>
    <property type="match status" value="1"/>
</dbReference>
<dbReference type="HAMAP" id="MF_00321">
    <property type="entry name" value="GTPase_EngB"/>
    <property type="match status" value="1"/>
</dbReference>
<keyword evidence="6" id="KW-0460">Magnesium</keyword>
<evidence type="ECO:0000313" key="12">
    <source>
        <dbReference type="EMBL" id="URJ28173.1"/>
    </source>
</evidence>
<accession>A0A9Q8TVS3</accession>
<evidence type="ECO:0000256" key="6">
    <source>
        <dbReference type="ARBA" id="ARBA00022842"/>
    </source>
</evidence>
<keyword evidence="5 10" id="KW-0547">Nucleotide-binding</keyword>
<dbReference type="Pfam" id="PF01926">
    <property type="entry name" value="MMR_HSR1"/>
    <property type="match status" value="1"/>
</dbReference>
<comment type="similarity">
    <text evidence="2 10">Belongs to the TRAFAC class TrmE-Era-EngA-EngB-Septin-like GTPase superfamily. EngB GTPase family.</text>
</comment>
<protein>
    <recommendedName>
        <fullName evidence="10">Probable GTP-binding protein EngB</fullName>
    </recommendedName>
</protein>
<evidence type="ECO:0000256" key="4">
    <source>
        <dbReference type="ARBA" id="ARBA00022723"/>
    </source>
</evidence>
<dbReference type="PROSITE" id="PS51706">
    <property type="entry name" value="G_ENGB"/>
    <property type="match status" value="1"/>
</dbReference>
<evidence type="ECO:0000256" key="1">
    <source>
        <dbReference type="ARBA" id="ARBA00001946"/>
    </source>
</evidence>
<dbReference type="InterPro" id="IPR019987">
    <property type="entry name" value="GTP-bd_ribosome_bio_YsxC"/>
</dbReference>
<keyword evidence="3 10" id="KW-0132">Cell division</keyword>
<dbReference type="InterPro" id="IPR030393">
    <property type="entry name" value="G_ENGB_dom"/>
</dbReference>
<dbReference type="AlphaFoldDB" id="A0A9Q8TVS3"/>
<evidence type="ECO:0000256" key="10">
    <source>
        <dbReference type="HAMAP-Rule" id="MF_00321"/>
    </source>
</evidence>
<evidence type="ECO:0000313" key="13">
    <source>
        <dbReference type="Proteomes" id="UP001056209"/>
    </source>
</evidence>
<reference evidence="12" key="1">
    <citation type="submission" date="2022-05" db="EMBL/GenBank/DDBJ databases">
        <title>Impact of host demography and evolutionary history on endosymbiont molecular evolution: a test in carpenter ants (Genus Camponotus) and their Blochmannia endosymbionts.</title>
        <authorList>
            <person name="Manthey J.D."/>
            <person name="Giron J.C."/>
            <person name="Hruska J.P."/>
        </authorList>
    </citation>
    <scope>NUCLEOTIDE SEQUENCE</scope>
    <source>
        <strain evidence="12">C-039</strain>
    </source>
</reference>
<dbReference type="GO" id="GO:0005525">
    <property type="term" value="F:GTP binding"/>
    <property type="evidence" value="ECO:0007669"/>
    <property type="project" value="UniProtKB-UniRule"/>
</dbReference>
<dbReference type="Proteomes" id="UP001056209">
    <property type="component" value="Chromosome"/>
</dbReference>
<dbReference type="SUPFAM" id="SSF52540">
    <property type="entry name" value="P-loop containing nucleoside triphosphate hydrolases"/>
    <property type="match status" value="1"/>
</dbReference>
<keyword evidence="9 10" id="KW-0131">Cell cycle</keyword>
<comment type="cofactor">
    <cofactor evidence="1">
        <name>Mg(2+)</name>
        <dbReference type="ChEBI" id="CHEBI:18420"/>
    </cofactor>
</comment>
<feature type="domain" description="EngB-type G" evidence="11">
    <location>
        <begin position="25"/>
        <end position="201"/>
    </location>
</feature>
<dbReference type="EMBL" id="CP097753">
    <property type="protein sequence ID" value="URJ28173.1"/>
    <property type="molecule type" value="Genomic_DNA"/>
</dbReference>
<dbReference type="GO" id="GO:0000917">
    <property type="term" value="P:division septum assembly"/>
    <property type="evidence" value="ECO:0007669"/>
    <property type="project" value="UniProtKB-KW"/>
</dbReference>